<evidence type="ECO:0000256" key="3">
    <source>
        <dbReference type="ARBA" id="ARBA00023163"/>
    </source>
</evidence>
<dbReference type="PANTHER" id="PTHR33164:SF104">
    <property type="entry name" value="TRANSCRIPTIONAL REGULATORY PROTEIN"/>
    <property type="match status" value="1"/>
</dbReference>
<protein>
    <submittedName>
        <fullName evidence="5">MarR family transcriptional regulator</fullName>
    </submittedName>
</protein>
<accession>A0A5Q6RY25</accession>
<dbReference type="InterPro" id="IPR036388">
    <property type="entry name" value="WH-like_DNA-bd_sf"/>
</dbReference>
<dbReference type="Pfam" id="PF12802">
    <property type="entry name" value="MarR_2"/>
    <property type="match status" value="1"/>
</dbReference>
<dbReference type="GO" id="GO:0003677">
    <property type="term" value="F:DNA binding"/>
    <property type="evidence" value="ECO:0007669"/>
    <property type="project" value="UniProtKB-KW"/>
</dbReference>
<evidence type="ECO:0000259" key="4">
    <source>
        <dbReference type="PROSITE" id="PS50995"/>
    </source>
</evidence>
<feature type="domain" description="HTH marR-type" evidence="4">
    <location>
        <begin position="9"/>
        <end position="137"/>
    </location>
</feature>
<dbReference type="SMART" id="SM00347">
    <property type="entry name" value="HTH_MARR"/>
    <property type="match status" value="1"/>
</dbReference>
<dbReference type="GO" id="GO:0003700">
    <property type="term" value="F:DNA-binding transcription factor activity"/>
    <property type="evidence" value="ECO:0007669"/>
    <property type="project" value="InterPro"/>
</dbReference>
<dbReference type="AlphaFoldDB" id="A0A5Q6RY25"/>
<keyword evidence="1" id="KW-0805">Transcription regulation</keyword>
<proteinExistence type="predicted"/>
<dbReference type="InterPro" id="IPR039422">
    <property type="entry name" value="MarR/SlyA-like"/>
</dbReference>
<dbReference type="PROSITE" id="PS50995">
    <property type="entry name" value="HTH_MARR_2"/>
    <property type="match status" value="1"/>
</dbReference>
<dbReference type="EMBL" id="VDFQ02000003">
    <property type="protein sequence ID" value="KAA1422993.1"/>
    <property type="molecule type" value="Genomic_DNA"/>
</dbReference>
<organism evidence="5 6">
    <name type="scientific">Mumia zhuanghuii</name>
    <dbReference type="NCBI Taxonomy" id="2585211"/>
    <lineage>
        <taxon>Bacteria</taxon>
        <taxon>Bacillati</taxon>
        <taxon>Actinomycetota</taxon>
        <taxon>Actinomycetes</taxon>
        <taxon>Propionibacteriales</taxon>
        <taxon>Nocardioidaceae</taxon>
        <taxon>Mumia</taxon>
    </lineage>
</organism>
<dbReference type="PROSITE" id="PS01117">
    <property type="entry name" value="HTH_MARR_1"/>
    <property type="match status" value="1"/>
</dbReference>
<dbReference type="GO" id="GO:0006950">
    <property type="term" value="P:response to stress"/>
    <property type="evidence" value="ECO:0007669"/>
    <property type="project" value="TreeGrafter"/>
</dbReference>
<dbReference type="RefSeq" id="WP_149769944.1">
    <property type="nucleotide sequence ID" value="NZ_VDFQ02000003.1"/>
</dbReference>
<dbReference type="PRINTS" id="PR00598">
    <property type="entry name" value="HTHMARR"/>
</dbReference>
<sequence length="151" mass="16418">MAAPEEHKNPQLLSLAVEKAWQVRSLVGQQARLSQLELSALQFLADRVAGPAELSRALAVSTAAVTGLVDRLVARGYIERTPDPEDRRRTAIHLTRSGRRSLVEHLQPMLIALRDLDADFTAAESAAVERYLLRAIDAFEQVVAPGGASPS</sequence>
<evidence type="ECO:0000256" key="2">
    <source>
        <dbReference type="ARBA" id="ARBA00023125"/>
    </source>
</evidence>
<gene>
    <name evidence="5" type="ORF">FE697_012730</name>
</gene>
<dbReference type="SUPFAM" id="SSF46785">
    <property type="entry name" value="Winged helix' DNA-binding domain"/>
    <property type="match status" value="1"/>
</dbReference>
<dbReference type="Proteomes" id="UP000307768">
    <property type="component" value="Unassembled WGS sequence"/>
</dbReference>
<evidence type="ECO:0000256" key="1">
    <source>
        <dbReference type="ARBA" id="ARBA00023015"/>
    </source>
</evidence>
<dbReference type="InterPro" id="IPR000835">
    <property type="entry name" value="HTH_MarR-typ"/>
</dbReference>
<name>A0A5Q6RY25_9ACTN</name>
<dbReference type="InterPro" id="IPR023187">
    <property type="entry name" value="Tscrpt_reg_MarR-type_CS"/>
</dbReference>
<dbReference type="InterPro" id="IPR036390">
    <property type="entry name" value="WH_DNA-bd_sf"/>
</dbReference>
<keyword evidence="3" id="KW-0804">Transcription</keyword>
<keyword evidence="2" id="KW-0238">DNA-binding</keyword>
<dbReference type="Gene3D" id="1.10.10.10">
    <property type="entry name" value="Winged helix-like DNA-binding domain superfamily/Winged helix DNA-binding domain"/>
    <property type="match status" value="1"/>
</dbReference>
<dbReference type="OrthoDB" id="162531at2"/>
<comment type="caution">
    <text evidence="5">The sequence shown here is derived from an EMBL/GenBank/DDBJ whole genome shotgun (WGS) entry which is preliminary data.</text>
</comment>
<evidence type="ECO:0000313" key="5">
    <source>
        <dbReference type="EMBL" id="KAA1422993.1"/>
    </source>
</evidence>
<evidence type="ECO:0000313" key="6">
    <source>
        <dbReference type="Proteomes" id="UP000307768"/>
    </source>
</evidence>
<dbReference type="PANTHER" id="PTHR33164">
    <property type="entry name" value="TRANSCRIPTIONAL REGULATOR, MARR FAMILY"/>
    <property type="match status" value="1"/>
</dbReference>
<reference evidence="5 6" key="1">
    <citation type="submission" date="2019-09" db="EMBL/GenBank/DDBJ databases">
        <title>Mumia zhuanghuii sp. nov. isolated from the intestinal contents of plateau pika (Ochotona curzoniae) in the Qinghai-Tibet plateau of China.</title>
        <authorList>
            <person name="Tian Z."/>
        </authorList>
    </citation>
    <scope>NUCLEOTIDE SEQUENCE [LARGE SCALE GENOMIC DNA]</scope>
    <source>
        <strain evidence="6">350</strain>
    </source>
</reference>